<feature type="compositionally biased region" description="Basic residues" evidence="7">
    <location>
        <begin position="329"/>
        <end position="339"/>
    </location>
</feature>
<keyword evidence="4" id="KW-0255">Endonuclease</keyword>
<name>A0AAE0UQ95_9TELE</name>
<gene>
    <name evidence="10" type="ORF">QTP70_028831</name>
</gene>
<feature type="domain" description="Reverse transcriptase RNase H-like" evidence="9">
    <location>
        <begin position="24"/>
        <end position="80"/>
    </location>
</feature>
<keyword evidence="5" id="KW-0378">Hydrolase</keyword>
<dbReference type="AlphaFoldDB" id="A0AAE0UQ95"/>
<dbReference type="Proteomes" id="UP001274896">
    <property type="component" value="Unassembled WGS sequence"/>
</dbReference>
<dbReference type="InterPro" id="IPR043502">
    <property type="entry name" value="DNA/RNA_pol_sf"/>
</dbReference>
<evidence type="ECO:0000259" key="8">
    <source>
        <dbReference type="Pfam" id="PF00078"/>
    </source>
</evidence>
<keyword evidence="11" id="KW-1185">Reference proteome</keyword>
<evidence type="ECO:0000256" key="2">
    <source>
        <dbReference type="ARBA" id="ARBA00022695"/>
    </source>
</evidence>
<keyword evidence="6" id="KW-0695">RNA-directed DNA polymerase</keyword>
<keyword evidence="3" id="KW-0540">Nuclease</keyword>
<evidence type="ECO:0000256" key="1">
    <source>
        <dbReference type="ARBA" id="ARBA00022679"/>
    </source>
</evidence>
<dbReference type="GO" id="GO:0004519">
    <property type="term" value="F:endonuclease activity"/>
    <property type="evidence" value="ECO:0007669"/>
    <property type="project" value="UniProtKB-KW"/>
</dbReference>
<evidence type="ECO:0000313" key="10">
    <source>
        <dbReference type="EMBL" id="KAK3513633.1"/>
    </source>
</evidence>
<keyword evidence="1" id="KW-0808">Transferase</keyword>
<dbReference type="GO" id="GO:0003964">
    <property type="term" value="F:RNA-directed DNA polymerase activity"/>
    <property type="evidence" value="ECO:0007669"/>
    <property type="project" value="UniProtKB-KW"/>
</dbReference>
<organism evidence="10 11">
    <name type="scientific">Hemibagrus guttatus</name>
    <dbReference type="NCBI Taxonomy" id="175788"/>
    <lineage>
        <taxon>Eukaryota</taxon>
        <taxon>Metazoa</taxon>
        <taxon>Chordata</taxon>
        <taxon>Craniata</taxon>
        <taxon>Vertebrata</taxon>
        <taxon>Euteleostomi</taxon>
        <taxon>Actinopterygii</taxon>
        <taxon>Neopterygii</taxon>
        <taxon>Teleostei</taxon>
        <taxon>Ostariophysi</taxon>
        <taxon>Siluriformes</taxon>
        <taxon>Bagridae</taxon>
        <taxon>Hemibagrus</taxon>
    </lineage>
</organism>
<protein>
    <recommendedName>
        <fullName evidence="12">Reverse transcriptase domain-containing protein</fullName>
    </recommendedName>
</protein>
<comment type="caution">
    <text evidence="10">The sequence shown here is derived from an EMBL/GenBank/DDBJ whole genome shotgun (WGS) entry which is preliminary data.</text>
</comment>
<dbReference type="InterPro" id="IPR041373">
    <property type="entry name" value="RT_RNaseH"/>
</dbReference>
<dbReference type="GO" id="GO:0016787">
    <property type="term" value="F:hydrolase activity"/>
    <property type="evidence" value="ECO:0007669"/>
    <property type="project" value="UniProtKB-KW"/>
</dbReference>
<sequence>MLLTLIWGPSYPKKTPRENEVYPCALNYTVGECELLDIKLAFKEWHQCLEGTEQPFLVWRDHKNLDYLQTDKRLNKKDLRTDKWLLFKKDQRLCGCLYYLHTAEDAQGSRHSYGPPYAGHNSILLVVNRFSKMAQFINLPYLPSAKELLDRILPVPRCYHQHMFWAPPIVQWAAEPRTRDRISHLCTEEPTSWTSNLVSVEYAQHSLGSTATGLSPLSDSVWKNARATLLKSVRNYACPGMKDMRVLHEEDPPRAGAVRSANPLQGTLTHYGQFRDSTQSRSMSLDCGKKPKHLEETHQAREEHANSHTWRRQESNHQPWRDVAQRQSSGRRHSARRANRVSCRQKMQLCTRVSFLIPQHLIEKLSLLGLNTSLCNWILDFLTGRPQSVRIGNSFSSTTTLNTGVTQGCVLSPLLFTLLTHDCAAMHSSNHIVKFADDTNVVGLISKKNESAYREEVQRLTACL</sequence>
<feature type="domain" description="Reverse transcriptase" evidence="8">
    <location>
        <begin position="361"/>
        <end position="445"/>
    </location>
</feature>
<evidence type="ECO:0000256" key="6">
    <source>
        <dbReference type="ARBA" id="ARBA00022918"/>
    </source>
</evidence>
<feature type="compositionally biased region" description="Basic and acidic residues" evidence="7">
    <location>
        <begin position="287"/>
        <end position="324"/>
    </location>
</feature>
<dbReference type="Pfam" id="PF00078">
    <property type="entry name" value="RVT_1"/>
    <property type="match status" value="1"/>
</dbReference>
<reference evidence="10" key="1">
    <citation type="submission" date="2023-06" db="EMBL/GenBank/DDBJ databases">
        <title>Male Hemibagrus guttatus genome.</title>
        <authorList>
            <person name="Bian C."/>
        </authorList>
    </citation>
    <scope>NUCLEOTIDE SEQUENCE</scope>
    <source>
        <strain evidence="10">Male_cb2023</strain>
        <tissue evidence="10">Muscle</tissue>
    </source>
</reference>
<evidence type="ECO:0000256" key="4">
    <source>
        <dbReference type="ARBA" id="ARBA00022759"/>
    </source>
</evidence>
<evidence type="ECO:0000256" key="3">
    <source>
        <dbReference type="ARBA" id="ARBA00022722"/>
    </source>
</evidence>
<evidence type="ECO:0000259" key="9">
    <source>
        <dbReference type="Pfam" id="PF17917"/>
    </source>
</evidence>
<feature type="region of interest" description="Disordered" evidence="7">
    <location>
        <begin position="253"/>
        <end position="339"/>
    </location>
</feature>
<feature type="compositionally biased region" description="Polar residues" evidence="7">
    <location>
        <begin position="262"/>
        <end position="283"/>
    </location>
</feature>
<accession>A0AAE0UQ95</accession>
<evidence type="ECO:0000256" key="5">
    <source>
        <dbReference type="ARBA" id="ARBA00022801"/>
    </source>
</evidence>
<dbReference type="PANTHER" id="PTHR33332">
    <property type="entry name" value="REVERSE TRANSCRIPTASE DOMAIN-CONTAINING PROTEIN"/>
    <property type="match status" value="1"/>
</dbReference>
<evidence type="ECO:0000256" key="7">
    <source>
        <dbReference type="SAM" id="MobiDB-lite"/>
    </source>
</evidence>
<dbReference type="SUPFAM" id="SSF56672">
    <property type="entry name" value="DNA/RNA polymerases"/>
    <property type="match status" value="1"/>
</dbReference>
<dbReference type="EMBL" id="JAUCMX010000022">
    <property type="protein sequence ID" value="KAK3513633.1"/>
    <property type="molecule type" value="Genomic_DNA"/>
</dbReference>
<keyword evidence="2" id="KW-0548">Nucleotidyltransferase</keyword>
<dbReference type="Pfam" id="PF17917">
    <property type="entry name" value="RT_RNaseH"/>
    <property type="match status" value="1"/>
</dbReference>
<evidence type="ECO:0008006" key="12">
    <source>
        <dbReference type="Google" id="ProtNLM"/>
    </source>
</evidence>
<proteinExistence type="predicted"/>
<dbReference type="InterPro" id="IPR000477">
    <property type="entry name" value="RT_dom"/>
</dbReference>
<evidence type="ECO:0000313" key="11">
    <source>
        <dbReference type="Proteomes" id="UP001274896"/>
    </source>
</evidence>